<dbReference type="GO" id="GO:0050660">
    <property type="term" value="F:flavin adenine dinucleotide binding"/>
    <property type="evidence" value="ECO:0007669"/>
    <property type="project" value="InterPro"/>
</dbReference>
<dbReference type="Proteomes" id="UP001172102">
    <property type="component" value="Unassembled WGS sequence"/>
</dbReference>
<evidence type="ECO:0000313" key="3">
    <source>
        <dbReference type="Proteomes" id="UP001172102"/>
    </source>
</evidence>
<evidence type="ECO:0000313" key="2">
    <source>
        <dbReference type="EMBL" id="KAK0720981.1"/>
    </source>
</evidence>
<comment type="caution">
    <text evidence="2">The sequence shown here is derived from an EMBL/GenBank/DDBJ whole genome shotgun (WGS) entry which is preliminary data.</text>
</comment>
<dbReference type="AlphaFoldDB" id="A0AA40E1P5"/>
<protein>
    <recommendedName>
        <fullName evidence="1">Glucose-methanol-choline oxidoreductase N-terminal domain-containing protein</fullName>
    </recommendedName>
</protein>
<dbReference type="Gene3D" id="3.50.50.60">
    <property type="entry name" value="FAD/NAD(P)-binding domain"/>
    <property type="match status" value="1"/>
</dbReference>
<dbReference type="GO" id="GO:0016614">
    <property type="term" value="F:oxidoreductase activity, acting on CH-OH group of donors"/>
    <property type="evidence" value="ECO:0007669"/>
    <property type="project" value="InterPro"/>
</dbReference>
<keyword evidence="3" id="KW-1185">Reference proteome</keyword>
<dbReference type="Pfam" id="PF00732">
    <property type="entry name" value="GMC_oxred_N"/>
    <property type="match status" value="1"/>
</dbReference>
<evidence type="ECO:0000259" key="1">
    <source>
        <dbReference type="Pfam" id="PF00732"/>
    </source>
</evidence>
<sequence>PVSEHPVTACRSYAGLGYYTAVNTARANYDLLVRYQVIRVTYPNSLELYRLLRVEARSLVNGRLFNATARAEVIISAGALYMSTILQRSSIGLASFL</sequence>
<dbReference type="InterPro" id="IPR036188">
    <property type="entry name" value="FAD/NAD-bd_sf"/>
</dbReference>
<dbReference type="InterPro" id="IPR000172">
    <property type="entry name" value="GMC_OxRdtase_N"/>
</dbReference>
<feature type="domain" description="Glucose-methanol-choline oxidoreductase N-terminal" evidence="1">
    <location>
        <begin position="25"/>
        <end position="94"/>
    </location>
</feature>
<reference evidence="2" key="1">
    <citation type="submission" date="2023-06" db="EMBL/GenBank/DDBJ databases">
        <title>Genome-scale phylogeny and comparative genomics of the fungal order Sordariales.</title>
        <authorList>
            <consortium name="Lawrence Berkeley National Laboratory"/>
            <person name="Hensen N."/>
            <person name="Bonometti L."/>
            <person name="Westerberg I."/>
            <person name="Brannstrom I.O."/>
            <person name="Guillou S."/>
            <person name="Cros-Aarteil S."/>
            <person name="Calhoun S."/>
            <person name="Haridas S."/>
            <person name="Kuo A."/>
            <person name="Mondo S."/>
            <person name="Pangilinan J."/>
            <person name="Riley R."/>
            <person name="Labutti K."/>
            <person name="Andreopoulos B."/>
            <person name="Lipzen A."/>
            <person name="Chen C."/>
            <person name="Yanf M."/>
            <person name="Daum C."/>
            <person name="Ng V."/>
            <person name="Clum A."/>
            <person name="Steindorff A."/>
            <person name="Ohm R."/>
            <person name="Martin F."/>
            <person name="Silar P."/>
            <person name="Natvig D."/>
            <person name="Lalanne C."/>
            <person name="Gautier V."/>
            <person name="Ament-Velasquez S.L."/>
            <person name="Kruys A."/>
            <person name="Hutchinson M.I."/>
            <person name="Powell A.J."/>
            <person name="Barry K."/>
            <person name="Miller A.N."/>
            <person name="Grigoriev I.V."/>
            <person name="Debuchy R."/>
            <person name="Gladieux P."/>
            <person name="Thoren M.H."/>
            <person name="Johannesson H."/>
        </authorList>
    </citation>
    <scope>NUCLEOTIDE SEQUENCE</scope>
    <source>
        <strain evidence="2">SMH4607-1</strain>
    </source>
</reference>
<dbReference type="EMBL" id="JAUKUA010000003">
    <property type="protein sequence ID" value="KAK0720981.1"/>
    <property type="molecule type" value="Genomic_DNA"/>
</dbReference>
<feature type="non-terminal residue" evidence="2">
    <location>
        <position position="1"/>
    </location>
</feature>
<organism evidence="2 3">
    <name type="scientific">Lasiosphaeris hirsuta</name>
    <dbReference type="NCBI Taxonomy" id="260670"/>
    <lineage>
        <taxon>Eukaryota</taxon>
        <taxon>Fungi</taxon>
        <taxon>Dikarya</taxon>
        <taxon>Ascomycota</taxon>
        <taxon>Pezizomycotina</taxon>
        <taxon>Sordariomycetes</taxon>
        <taxon>Sordariomycetidae</taxon>
        <taxon>Sordariales</taxon>
        <taxon>Lasiosphaeriaceae</taxon>
        <taxon>Lasiosphaeris</taxon>
    </lineage>
</organism>
<name>A0AA40E1P5_9PEZI</name>
<proteinExistence type="predicted"/>
<dbReference type="SUPFAM" id="SSF51905">
    <property type="entry name" value="FAD/NAD(P)-binding domain"/>
    <property type="match status" value="1"/>
</dbReference>
<accession>A0AA40E1P5</accession>
<gene>
    <name evidence="2" type="ORF">B0H67DRAFT_483234</name>
</gene>